<dbReference type="EMBL" id="VSWD01000006">
    <property type="protein sequence ID" value="KAK3099454.1"/>
    <property type="molecule type" value="Genomic_DNA"/>
</dbReference>
<feature type="compositionally biased region" description="Basic and acidic residues" evidence="1">
    <location>
        <begin position="26"/>
        <end position="38"/>
    </location>
</feature>
<keyword evidence="3" id="KW-1185">Reference proteome</keyword>
<feature type="compositionally biased region" description="Basic residues" evidence="1">
    <location>
        <begin position="16"/>
        <end position="25"/>
    </location>
</feature>
<organism evidence="2 3">
    <name type="scientific">Pinctada imbricata</name>
    <name type="common">Atlantic pearl-oyster</name>
    <name type="synonym">Pinctada martensii</name>
    <dbReference type="NCBI Taxonomy" id="66713"/>
    <lineage>
        <taxon>Eukaryota</taxon>
        <taxon>Metazoa</taxon>
        <taxon>Spiralia</taxon>
        <taxon>Lophotrochozoa</taxon>
        <taxon>Mollusca</taxon>
        <taxon>Bivalvia</taxon>
        <taxon>Autobranchia</taxon>
        <taxon>Pteriomorphia</taxon>
        <taxon>Pterioida</taxon>
        <taxon>Pterioidea</taxon>
        <taxon>Pteriidae</taxon>
        <taxon>Pinctada</taxon>
    </lineage>
</organism>
<proteinExistence type="predicted"/>
<sequence length="322" mass="37085">MISWECSKAENTAEKKSRRRRRSKRERGSQSLEEKDEKDGEENAGSCNEESSSGESEYHSAEDELVNSESESPCLSVFASGSDDESSVSTSSFRTCSNYGWDIPGDDMILDGNFQLKPIVSKRAPSKKQKQKRREEQQKTFFLEDLPFANLQEYDFLGDEISDSVTVQKSVPSLADLCIRATRNLNSATKNLIPRSLNASMSHANEKFYMEKLQLSWLCQILEKVTYREEKSLNISLLTFSYFNKLEEKKFFIPTRNVWTIHFIHQRKSACSFNRDRYGLADIKSFFLPFTHALNYAFLRHFHYDNVTNSSVTSILSGTYYL</sequence>
<evidence type="ECO:0000313" key="2">
    <source>
        <dbReference type="EMBL" id="KAK3099454.1"/>
    </source>
</evidence>
<evidence type="ECO:0000256" key="1">
    <source>
        <dbReference type="SAM" id="MobiDB-lite"/>
    </source>
</evidence>
<dbReference type="Proteomes" id="UP001186944">
    <property type="component" value="Unassembled WGS sequence"/>
</dbReference>
<accession>A0AA89BWV6</accession>
<protein>
    <submittedName>
        <fullName evidence="2">Uncharacterized protein</fullName>
    </submittedName>
</protein>
<gene>
    <name evidence="2" type="ORF">FSP39_004570</name>
</gene>
<dbReference type="AlphaFoldDB" id="A0AA89BWV6"/>
<feature type="region of interest" description="Disordered" evidence="1">
    <location>
        <begin position="1"/>
        <end position="90"/>
    </location>
</feature>
<name>A0AA89BWV6_PINIB</name>
<comment type="caution">
    <text evidence="2">The sequence shown here is derived from an EMBL/GenBank/DDBJ whole genome shotgun (WGS) entry which is preliminary data.</text>
</comment>
<feature type="compositionally biased region" description="Low complexity" evidence="1">
    <location>
        <begin position="43"/>
        <end position="55"/>
    </location>
</feature>
<reference evidence="2" key="1">
    <citation type="submission" date="2019-08" db="EMBL/GenBank/DDBJ databases">
        <title>The improved chromosome-level genome for the pearl oyster Pinctada fucata martensii using PacBio sequencing and Hi-C.</title>
        <authorList>
            <person name="Zheng Z."/>
        </authorList>
    </citation>
    <scope>NUCLEOTIDE SEQUENCE</scope>
    <source>
        <strain evidence="2">ZZ-2019</strain>
        <tissue evidence="2">Adductor muscle</tissue>
    </source>
</reference>
<evidence type="ECO:0000313" key="3">
    <source>
        <dbReference type="Proteomes" id="UP001186944"/>
    </source>
</evidence>